<sequence length="399" mass="44707">MSDNSAPSKSQKRPCAIKINSLITTYSALNSSALNSPTTPKSSSTPHSKQSLESNAFPDFDSSPSNSESERDSLTPVINRYGINVDFWNLDEAELNEKINQRIDEELMARCEVHENDLEGQMHKCGLTEEEQTIMKLCAGAKRCSLQGSQRCINPYEWGWYHELQPEGAESPNAKRKYRKYFYIPKCDTFGPKSDTTFTVARDYTSRKDISRTDFANQIVHGSRSAQMNEIGTKLGEIRSKVQKYYNQKHGSDLLQNFEFRSHDQIVNERKGSGRGRQSSVTDSIKRHSNSRSRSRPGSSRPGSSSGLKSFFRTSSDSLPRSRSGSITTLPFYRDNTRLSTDLDDPLPSGMVSPVISSLVSNSIKSAALDQQNMTRKLSEEVRPLERLVVGLMTDDGTI</sequence>
<feature type="region of interest" description="Disordered" evidence="1">
    <location>
        <begin position="267"/>
        <end position="329"/>
    </location>
</feature>
<gene>
    <name evidence="2" type="ORF">L201_003242</name>
</gene>
<feature type="compositionally biased region" description="Low complexity" evidence="1">
    <location>
        <begin position="36"/>
        <end position="67"/>
    </location>
</feature>
<dbReference type="Proteomes" id="UP001355207">
    <property type="component" value="Chromosome 4"/>
</dbReference>
<reference evidence="2 3" key="1">
    <citation type="submission" date="2024-01" db="EMBL/GenBank/DDBJ databases">
        <title>Comparative genomics of Cryptococcus and Kwoniella reveals pathogenesis evolution and contrasting modes of karyotype evolution via chromosome fusion or intercentromeric recombination.</title>
        <authorList>
            <person name="Coelho M.A."/>
            <person name="David-Palma M."/>
            <person name="Shea T."/>
            <person name="Bowers K."/>
            <person name="McGinley-Smith S."/>
            <person name="Mohammad A.W."/>
            <person name="Gnirke A."/>
            <person name="Yurkov A.M."/>
            <person name="Nowrousian M."/>
            <person name="Sun S."/>
            <person name="Cuomo C.A."/>
            <person name="Heitman J."/>
        </authorList>
    </citation>
    <scope>NUCLEOTIDE SEQUENCE [LARGE SCALE GENOMIC DNA]</scope>
    <source>
        <strain evidence="2 3">CBS 6074</strain>
    </source>
</reference>
<feature type="region of interest" description="Disordered" evidence="1">
    <location>
        <begin position="31"/>
        <end position="73"/>
    </location>
</feature>
<dbReference type="GeneID" id="91093912"/>
<evidence type="ECO:0000313" key="2">
    <source>
        <dbReference type="EMBL" id="WWC88332.1"/>
    </source>
</evidence>
<proteinExistence type="predicted"/>
<dbReference type="EMBL" id="CP144101">
    <property type="protein sequence ID" value="WWC88332.1"/>
    <property type="molecule type" value="Genomic_DNA"/>
</dbReference>
<name>A0AAX4JUT9_9TREE</name>
<accession>A0AAX4JUT9</accession>
<keyword evidence="3" id="KW-1185">Reference proteome</keyword>
<evidence type="ECO:0000256" key="1">
    <source>
        <dbReference type="SAM" id="MobiDB-lite"/>
    </source>
</evidence>
<feature type="compositionally biased region" description="Low complexity" evidence="1">
    <location>
        <begin position="296"/>
        <end position="326"/>
    </location>
</feature>
<evidence type="ECO:0000313" key="3">
    <source>
        <dbReference type="Proteomes" id="UP001355207"/>
    </source>
</evidence>
<dbReference type="RefSeq" id="XP_066075095.1">
    <property type="nucleotide sequence ID" value="XM_066218998.1"/>
</dbReference>
<dbReference type="AlphaFoldDB" id="A0AAX4JUT9"/>
<organism evidence="2 3">
    <name type="scientific">Kwoniella dendrophila CBS 6074</name>
    <dbReference type="NCBI Taxonomy" id="1295534"/>
    <lineage>
        <taxon>Eukaryota</taxon>
        <taxon>Fungi</taxon>
        <taxon>Dikarya</taxon>
        <taxon>Basidiomycota</taxon>
        <taxon>Agaricomycotina</taxon>
        <taxon>Tremellomycetes</taxon>
        <taxon>Tremellales</taxon>
        <taxon>Cryptococcaceae</taxon>
        <taxon>Kwoniella</taxon>
    </lineage>
</organism>
<protein>
    <submittedName>
        <fullName evidence="2">Uncharacterized protein</fullName>
    </submittedName>
</protein>